<dbReference type="PROSITE" id="PS00214">
    <property type="entry name" value="FABP"/>
    <property type="match status" value="1"/>
</dbReference>
<dbReference type="Proteomes" id="UP000515152">
    <property type="component" value="Chromosome 19"/>
</dbReference>
<dbReference type="GeneID" id="105901459"/>
<evidence type="ECO:0000256" key="1">
    <source>
        <dbReference type="ARBA" id="ARBA00008390"/>
    </source>
</evidence>
<accession>A0A6P3VYE1</accession>
<dbReference type="CTD" id="503502"/>
<gene>
    <name evidence="5" type="primary">crabp2b</name>
</gene>
<keyword evidence="4" id="KW-1185">Reference proteome</keyword>
<dbReference type="InterPro" id="IPR031259">
    <property type="entry name" value="ILBP"/>
</dbReference>
<dbReference type="SUPFAM" id="SSF50814">
    <property type="entry name" value="Lipocalins"/>
    <property type="match status" value="1"/>
</dbReference>
<protein>
    <submittedName>
        <fullName evidence="5">Cellular retinoic acid-binding protein 2b</fullName>
    </submittedName>
</protein>
<keyword evidence="2" id="KW-0813">Transport</keyword>
<evidence type="ECO:0000313" key="5">
    <source>
        <dbReference type="RefSeq" id="XP_012684374.2"/>
    </source>
</evidence>
<organism evidence="4 5">
    <name type="scientific">Clupea harengus</name>
    <name type="common">Atlantic herring</name>
    <dbReference type="NCBI Taxonomy" id="7950"/>
    <lineage>
        <taxon>Eukaryota</taxon>
        <taxon>Metazoa</taxon>
        <taxon>Chordata</taxon>
        <taxon>Craniata</taxon>
        <taxon>Vertebrata</taxon>
        <taxon>Euteleostomi</taxon>
        <taxon>Actinopterygii</taxon>
        <taxon>Neopterygii</taxon>
        <taxon>Teleostei</taxon>
        <taxon>Clupei</taxon>
        <taxon>Clupeiformes</taxon>
        <taxon>Clupeoidei</taxon>
        <taxon>Clupeidae</taxon>
        <taxon>Clupea</taxon>
    </lineage>
</organism>
<evidence type="ECO:0000256" key="2">
    <source>
        <dbReference type="RuleBase" id="RU003696"/>
    </source>
</evidence>
<dbReference type="FunFam" id="2.40.128.20:FF:000001">
    <property type="entry name" value="Fatty acid-binding protein, adipocyte"/>
    <property type="match status" value="1"/>
</dbReference>
<dbReference type="GO" id="GO:0021575">
    <property type="term" value="P:hindbrain morphogenesis"/>
    <property type="evidence" value="ECO:0007669"/>
    <property type="project" value="Ensembl"/>
</dbReference>
<proteinExistence type="inferred from homology"/>
<sequence length="146" mass="16139">MTANMESKITDFSGTWKMKSSENFEELLKALGVNVFLRKIAVAAASRPAVEITQQGETLSIQTSTSVRTTHISFTVGQSFNENTVDGRPCTSLPRWETESKIVCEQTLQKGDGAKTGWTRELTNDGELILTMIAGEVVCTRVYEKE</sequence>
<dbReference type="AlphaFoldDB" id="A0A6P3VYE1"/>
<dbReference type="InterPro" id="IPR000463">
    <property type="entry name" value="Fatty_acid-bd"/>
</dbReference>
<reference evidence="5" key="1">
    <citation type="submission" date="2025-08" db="UniProtKB">
        <authorList>
            <consortium name="RefSeq"/>
        </authorList>
    </citation>
    <scope>IDENTIFICATION</scope>
</reference>
<dbReference type="KEGG" id="char:105901459"/>
<dbReference type="GO" id="GO:0008289">
    <property type="term" value="F:lipid binding"/>
    <property type="evidence" value="ECO:0007669"/>
    <property type="project" value="InterPro"/>
</dbReference>
<comment type="similarity">
    <text evidence="1 2">Belongs to the calycin superfamily. Fatty-acid binding protein (FABP) family.</text>
</comment>
<dbReference type="InterPro" id="IPR012674">
    <property type="entry name" value="Calycin"/>
</dbReference>
<name>A0A6P3VYE1_CLUHA</name>
<evidence type="ECO:0000313" key="4">
    <source>
        <dbReference type="Proteomes" id="UP000515152"/>
    </source>
</evidence>
<dbReference type="Gene3D" id="2.40.128.20">
    <property type="match status" value="1"/>
</dbReference>
<dbReference type="GO" id="GO:0048385">
    <property type="term" value="P:regulation of retinoic acid receptor signaling pathway"/>
    <property type="evidence" value="ECO:0007669"/>
    <property type="project" value="Ensembl"/>
</dbReference>
<dbReference type="PANTHER" id="PTHR11955">
    <property type="entry name" value="FATTY ACID BINDING PROTEIN"/>
    <property type="match status" value="1"/>
</dbReference>
<dbReference type="InterPro" id="IPR000566">
    <property type="entry name" value="Lipocln_cytosolic_FA-bd_dom"/>
</dbReference>
<dbReference type="PRINTS" id="PR00178">
    <property type="entry name" value="FATTYACIDBP"/>
</dbReference>
<evidence type="ECO:0000259" key="3">
    <source>
        <dbReference type="PROSITE" id="PS00214"/>
    </source>
</evidence>
<feature type="domain" description="Cytosolic fatty-acid binding proteins" evidence="3">
    <location>
        <begin position="14"/>
        <end position="31"/>
    </location>
</feature>
<dbReference type="RefSeq" id="XP_012684374.2">
    <property type="nucleotide sequence ID" value="XM_012828920.3"/>
</dbReference>
<dbReference type="OrthoDB" id="195110at2759"/>
<dbReference type="Pfam" id="PF00061">
    <property type="entry name" value="Lipocalin"/>
    <property type="match status" value="1"/>
</dbReference>